<dbReference type="OrthoDB" id="10459979at2759"/>
<comment type="caution">
    <text evidence="2">The sequence shown here is derived from an EMBL/GenBank/DDBJ whole genome shotgun (WGS) entry which is preliminary data.</text>
</comment>
<dbReference type="GeneID" id="94829607"/>
<evidence type="ECO:0000313" key="2">
    <source>
        <dbReference type="EMBL" id="OHS97252.1"/>
    </source>
</evidence>
<dbReference type="Proteomes" id="UP000179807">
    <property type="component" value="Unassembled WGS sequence"/>
</dbReference>
<feature type="region of interest" description="Disordered" evidence="1">
    <location>
        <begin position="1"/>
        <end position="22"/>
    </location>
</feature>
<reference evidence="2" key="1">
    <citation type="submission" date="2016-10" db="EMBL/GenBank/DDBJ databases">
        <authorList>
            <person name="Benchimol M."/>
            <person name="Almeida L.G."/>
            <person name="Vasconcelos A.T."/>
            <person name="Perreira-Neves A."/>
            <person name="Rosa I.A."/>
            <person name="Tasca T."/>
            <person name="Bogo M.R."/>
            <person name="de Souza W."/>
        </authorList>
    </citation>
    <scope>NUCLEOTIDE SEQUENCE [LARGE SCALE GENOMIC DNA]</scope>
    <source>
        <strain evidence="2">K</strain>
    </source>
</reference>
<proteinExistence type="predicted"/>
<dbReference type="AlphaFoldDB" id="A0A1J4JJ47"/>
<organism evidence="2 3">
    <name type="scientific">Tritrichomonas foetus</name>
    <dbReference type="NCBI Taxonomy" id="1144522"/>
    <lineage>
        <taxon>Eukaryota</taxon>
        <taxon>Metamonada</taxon>
        <taxon>Parabasalia</taxon>
        <taxon>Tritrichomonadida</taxon>
        <taxon>Tritrichomonadidae</taxon>
        <taxon>Tritrichomonas</taxon>
    </lineage>
</organism>
<gene>
    <name evidence="2" type="ORF">TRFO_09501</name>
</gene>
<accession>A0A1J4JJ47</accession>
<dbReference type="EMBL" id="MLAK01001126">
    <property type="protein sequence ID" value="OHS97252.1"/>
    <property type="molecule type" value="Genomic_DNA"/>
</dbReference>
<evidence type="ECO:0000313" key="3">
    <source>
        <dbReference type="Proteomes" id="UP000179807"/>
    </source>
</evidence>
<dbReference type="RefSeq" id="XP_068350389.1">
    <property type="nucleotide sequence ID" value="XM_068494903.1"/>
</dbReference>
<protein>
    <submittedName>
        <fullName evidence="2">Uncharacterized protein</fullName>
    </submittedName>
</protein>
<name>A0A1J4JJ47_9EUKA</name>
<keyword evidence="3" id="KW-1185">Reference proteome</keyword>
<dbReference type="VEuPathDB" id="TrichDB:TRFO_09501"/>
<sequence>MGCGKSTPAGATTNKGDARRAAQKPKAPILLFYLPGPVKETFTQMLAKDIYNPTDGSGTLNIRFVDAQNQRTIRRFWLKELQTRRDYATFLFLADLRDHPTLLLTARTLNWFLRMTYKNYDIPVVTIYSEQSQIDEIKMYLPQSVELTAISVKDPSTVTPLTTMLHETEVKFNDQRRTTTKTTTFTGQIL</sequence>
<evidence type="ECO:0000256" key="1">
    <source>
        <dbReference type="SAM" id="MobiDB-lite"/>
    </source>
</evidence>